<keyword evidence="3" id="KW-0596">Phosphopantetheine</keyword>
<dbReference type="InterPro" id="IPR023213">
    <property type="entry name" value="CAT-like_dom_sf"/>
</dbReference>
<dbReference type="Pfam" id="PF00668">
    <property type="entry name" value="Condensation"/>
    <property type="match status" value="2"/>
</dbReference>
<comment type="similarity">
    <text evidence="2">Belongs to the ATP-dependent AMP-binding enzyme family.</text>
</comment>
<dbReference type="PROSITE" id="PS00455">
    <property type="entry name" value="AMP_BINDING"/>
    <property type="match status" value="1"/>
</dbReference>
<keyword evidence="5" id="KW-0677">Repeat</keyword>
<dbReference type="InterPro" id="IPR009081">
    <property type="entry name" value="PP-bd_ACP"/>
</dbReference>
<evidence type="ECO:0000313" key="9">
    <source>
        <dbReference type="EMBL" id="NBI30766.1"/>
    </source>
</evidence>
<dbReference type="EMBL" id="SIJB01000040">
    <property type="protein sequence ID" value="NBI30766.1"/>
    <property type="molecule type" value="Genomic_DNA"/>
</dbReference>
<dbReference type="PANTHER" id="PTHR45527">
    <property type="entry name" value="NONRIBOSOMAL PEPTIDE SYNTHETASE"/>
    <property type="match status" value="1"/>
</dbReference>
<dbReference type="Gene3D" id="3.30.559.30">
    <property type="entry name" value="Nonribosomal peptide synthetase, condensation domain"/>
    <property type="match status" value="2"/>
</dbReference>
<dbReference type="NCBIfam" id="TIGR01733">
    <property type="entry name" value="AA-adenyl-dom"/>
    <property type="match status" value="1"/>
</dbReference>
<dbReference type="InterPro" id="IPR000873">
    <property type="entry name" value="AMP-dep_synth/lig_dom"/>
</dbReference>
<dbReference type="OrthoDB" id="9765680at2"/>
<keyword evidence="6" id="KW-0045">Antibiotic biosynthesis</keyword>
<gene>
    <name evidence="9" type="ORF">ERL59_17585</name>
</gene>
<proteinExistence type="inferred from homology"/>
<evidence type="ECO:0000256" key="4">
    <source>
        <dbReference type="ARBA" id="ARBA00022553"/>
    </source>
</evidence>
<dbReference type="InterPro" id="IPR010071">
    <property type="entry name" value="AA_adenyl_dom"/>
</dbReference>
<dbReference type="Proteomes" id="UP000448943">
    <property type="component" value="Unassembled WGS sequence"/>
</dbReference>
<sequence>MQKNKIKDVYPLTPIEEGILFHSILSDESRNYFGQIILELNGRLEHEKIERSFNLLFERYDVLRAIYVYDKVKHPLKVIPTERYSKVEFFDLTDLDGETQEAKIEKYRLKDNSRGFDLAKDPLIRLAVFQLTKEQAKGIFTMHHILVDGWSTGILLNELQQIYHSLLNDLPLKLNQVSPYSNYIKWLDKRNKKEASNYWKKYLDGYESLAQVPPSYEGNSEDYKHGEYWFHLGKEISTTLKSLANQMQVTLNSLCQTAWGILLQRYNNTEDIVFGAVTTVRPSDVLGITQMPGVFINTIPVRINNSASKSFTTLVKDVQMDLKEAEQFAYYSLADIQSGSELKQNLFDHIMVFENYPIQSVIESIGEPFSLKKVKTYERTNYRFNIEFYPDEDLRVKILYNTELYDHKFIESIAGHVKKLMASIIDNPDIPVNAFDFIPKEELEQILYGLGGPTKDFPQEMTVYHYLEKEALKNPQKQALIYNDETLSYSELNARVNKFARFVLKYLLQMGRSQLNIDLDKQVQSAVRTEPLIAIMLERSPMMVEAILATWKTGGAYIPIDREYPVQRVLDILTDSGVKVLITKSSFVNEELRSAFLGEIIEIDNIEGTIKDANSENLDLVYNPNGLAYVIYTSGSTGKPKGAMVEHLGMMNHMHAKVNDLEMTKNSVVAQNASHCFDISVWQFFSSMLTGGKVIIYPKEITQDLEIFIEKIEKDRITVLEVVPSFMSVMIEHLKQRIEGNTFAQMRYLLVTGEVIKPNLVNRWFQLFPEVSVLNAYGPTEASDDITHFKMEFDPKCNTVPIGRPLPNFNIYITTPDMKLCPIGVKGEICVSGLGVGRGYLNNPDKTQNVFMEDPFLNEKGRRLYKTGDLGRYLPNGNIEFFGRKDYQVKIRGFRIELGEIESQLVRDSAIKEAVVIDRDDHEGNKYLVAYYVTDQELSIEHIKKNSLSDLPSYMIPSHFVRLLNIPLNSNGKIDRKALPEPKTSEMVVHDSFAGPTNEWEEDMSAIWSEVLGLSEVSIFDDFFELGGHSLKATQVVSRARKKWDIELKLKDLFNNPTIAMFSKLMQFQTSTFDEIISLPEREYYETSYSQKRIWMHGQLDEDVTIYNIVLGYLLEGSLNIDALNEALCTVVERHEILRANFKTYDGDLKFVINPSHSFNLQCEDLQNEDDWELVVQREAQKELRRVFDLEKGPLFVVKLLKISDNKAVIKIITHHIIFDGWSAGILIKEMLAIYRSILNGEKIALSVLPINYRDYAAWYTGLLSSDQMNRERSFWLNSFKDGIPQLNLMTDKPRPLQKTFNARKLRYLISDEVITEVKALSQKLGVTLFMTLLGAVQVLLAKYTKETEVVIGTDIAGRNREELEGLIGLFINTLALPLKIEPEDRFIDLVPRVKQVLLGAYEHQNYPFDQLVTDLKIKRDPARSPLFDVMVSMDNLPNHPYNAGGIKISEYPIQIERSYFELLFIFKEGTNGFTGSISYNTDLYRSATIELMQLRFQALLKDIAASPEKKIEELNYLTEEERSISSTADVEFDF</sequence>
<dbReference type="GO" id="GO:0003824">
    <property type="term" value="F:catalytic activity"/>
    <property type="evidence" value="ECO:0007669"/>
    <property type="project" value="UniProtKB-KW"/>
</dbReference>
<dbReference type="Gene3D" id="3.30.300.30">
    <property type="match status" value="1"/>
</dbReference>
<dbReference type="FunFam" id="1.10.1200.10:FF:000005">
    <property type="entry name" value="Nonribosomal peptide synthetase 1"/>
    <property type="match status" value="1"/>
</dbReference>
<dbReference type="RefSeq" id="WP_160647577.1">
    <property type="nucleotide sequence ID" value="NZ_SIJB01000040.1"/>
</dbReference>
<dbReference type="Pfam" id="PF13193">
    <property type="entry name" value="AMP-binding_C"/>
    <property type="match status" value="1"/>
</dbReference>
<dbReference type="Pfam" id="PF00550">
    <property type="entry name" value="PP-binding"/>
    <property type="match status" value="1"/>
</dbReference>
<dbReference type="FunFam" id="3.30.300.30:FF:000010">
    <property type="entry name" value="Enterobactin synthetase component F"/>
    <property type="match status" value="1"/>
</dbReference>
<evidence type="ECO:0000256" key="6">
    <source>
        <dbReference type="ARBA" id="ARBA00023194"/>
    </source>
</evidence>
<dbReference type="InterPro" id="IPR025110">
    <property type="entry name" value="AMP-bd_C"/>
</dbReference>
<dbReference type="InterPro" id="IPR001242">
    <property type="entry name" value="Condensation_dom"/>
</dbReference>
<dbReference type="Gene3D" id="2.30.38.10">
    <property type="entry name" value="Luciferase, Domain 3"/>
    <property type="match status" value="1"/>
</dbReference>
<evidence type="ECO:0000256" key="3">
    <source>
        <dbReference type="ARBA" id="ARBA00022450"/>
    </source>
</evidence>
<dbReference type="Gene3D" id="3.40.50.980">
    <property type="match status" value="2"/>
</dbReference>
<dbReference type="PROSITE" id="PS50075">
    <property type="entry name" value="CARRIER"/>
    <property type="match status" value="1"/>
</dbReference>
<comment type="cofactor">
    <cofactor evidence="1">
        <name>pantetheine 4'-phosphate</name>
        <dbReference type="ChEBI" id="CHEBI:47942"/>
    </cofactor>
</comment>
<evidence type="ECO:0000313" key="10">
    <source>
        <dbReference type="Proteomes" id="UP000448943"/>
    </source>
</evidence>
<dbReference type="InterPro" id="IPR045851">
    <property type="entry name" value="AMP-bd_C_sf"/>
</dbReference>
<protein>
    <submittedName>
        <fullName evidence="9">Amino acid adenylation domain-containing protein</fullName>
    </submittedName>
</protein>
<dbReference type="SUPFAM" id="SSF52777">
    <property type="entry name" value="CoA-dependent acyltransferases"/>
    <property type="match status" value="4"/>
</dbReference>
<dbReference type="Gene3D" id="3.30.559.10">
    <property type="entry name" value="Chloramphenicol acetyltransferase-like domain"/>
    <property type="match status" value="2"/>
</dbReference>
<dbReference type="GO" id="GO:0005829">
    <property type="term" value="C:cytosol"/>
    <property type="evidence" value="ECO:0007669"/>
    <property type="project" value="TreeGrafter"/>
</dbReference>
<dbReference type="SUPFAM" id="SSF56801">
    <property type="entry name" value="Acetyl-CoA synthetase-like"/>
    <property type="match status" value="1"/>
</dbReference>
<keyword evidence="10" id="KW-1185">Reference proteome</keyword>
<evidence type="ECO:0000256" key="5">
    <source>
        <dbReference type="ARBA" id="ARBA00022737"/>
    </source>
</evidence>
<evidence type="ECO:0000256" key="2">
    <source>
        <dbReference type="ARBA" id="ARBA00006432"/>
    </source>
</evidence>
<name>A0A6N9Q7C4_9BACL</name>
<dbReference type="PANTHER" id="PTHR45527:SF1">
    <property type="entry name" value="FATTY ACID SYNTHASE"/>
    <property type="match status" value="1"/>
</dbReference>
<reference evidence="9 10" key="1">
    <citation type="submission" date="2019-01" db="EMBL/GenBank/DDBJ databases">
        <title>Chengkuizengella sp. nov., isolated from deep-sea sediment of East Pacific Ocean.</title>
        <authorList>
            <person name="Yang J."/>
            <person name="Lai Q."/>
            <person name="Shao Z."/>
        </authorList>
    </citation>
    <scope>NUCLEOTIDE SEQUENCE [LARGE SCALE GENOMIC DNA]</scope>
    <source>
        <strain evidence="9 10">YPA3-1-1</strain>
    </source>
</reference>
<evidence type="ECO:0000259" key="8">
    <source>
        <dbReference type="PROSITE" id="PS50075"/>
    </source>
</evidence>
<dbReference type="GO" id="GO:0008610">
    <property type="term" value="P:lipid biosynthetic process"/>
    <property type="evidence" value="ECO:0007669"/>
    <property type="project" value="UniProtKB-ARBA"/>
</dbReference>
<dbReference type="InterPro" id="IPR006162">
    <property type="entry name" value="Ppantetheine_attach_site"/>
</dbReference>
<evidence type="ECO:0000256" key="1">
    <source>
        <dbReference type="ARBA" id="ARBA00001957"/>
    </source>
</evidence>
<comment type="caution">
    <text evidence="9">The sequence shown here is derived from an EMBL/GenBank/DDBJ whole genome shotgun (WGS) entry which is preliminary data.</text>
</comment>
<dbReference type="InterPro" id="IPR020845">
    <property type="entry name" value="AMP-binding_CS"/>
</dbReference>
<dbReference type="PROSITE" id="PS00012">
    <property type="entry name" value="PHOSPHOPANTETHEINE"/>
    <property type="match status" value="1"/>
</dbReference>
<keyword evidence="7" id="KW-0511">Multifunctional enzyme</keyword>
<keyword evidence="4" id="KW-0597">Phosphoprotein</keyword>
<evidence type="ECO:0000256" key="7">
    <source>
        <dbReference type="ARBA" id="ARBA00023268"/>
    </source>
</evidence>
<dbReference type="GO" id="GO:0017000">
    <property type="term" value="P:antibiotic biosynthetic process"/>
    <property type="evidence" value="ECO:0007669"/>
    <property type="project" value="UniProtKB-KW"/>
</dbReference>
<dbReference type="GO" id="GO:0031177">
    <property type="term" value="F:phosphopantetheine binding"/>
    <property type="evidence" value="ECO:0007669"/>
    <property type="project" value="TreeGrafter"/>
</dbReference>
<organism evidence="9 10">
    <name type="scientific">Chengkuizengella marina</name>
    <dbReference type="NCBI Taxonomy" id="2507566"/>
    <lineage>
        <taxon>Bacteria</taxon>
        <taxon>Bacillati</taxon>
        <taxon>Bacillota</taxon>
        <taxon>Bacilli</taxon>
        <taxon>Bacillales</taxon>
        <taxon>Paenibacillaceae</taxon>
        <taxon>Chengkuizengella</taxon>
    </lineage>
</organism>
<dbReference type="CDD" id="cd19543">
    <property type="entry name" value="DCL_NRPS"/>
    <property type="match status" value="1"/>
</dbReference>
<dbReference type="Pfam" id="PF00501">
    <property type="entry name" value="AMP-binding"/>
    <property type="match status" value="1"/>
</dbReference>
<dbReference type="InterPro" id="IPR036736">
    <property type="entry name" value="ACP-like_sf"/>
</dbReference>
<feature type="domain" description="Carrier" evidence="8">
    <location>
        <begin position="995"/>
        <end position="1070"/>
    </location>
</feature>
<dbReference type="GO" id="GO:0043041">
    <property type="term" value="P:amino acid activation for nonribosomal peptide biosynthetic process"/>
    <property type="evidence" value="ECO:0007669"/>
    <property type="project" value="TreeGrafter"/>
</dbReference>
<dbReference type="SUPFAM" id="SSF47336">
    <property type="entry name" value="ACP-like"/>
    <property type="match status" value="1"/>
</dbReference>
<dbReference type="Gene3D" id="1.10.1200.10">
    <property type="entry name" value="ACP-like"/>
    <property type="match status" value="1"/>
</dbReference>
<dbReference type="GO" id="GO:0044550">
    <property type="term" value="P:secondary metabolite biosynthetic process"/>
    <property type="evidence" value="ECO:0007669"/>
    <property type="project" value="TreeGrafter"/>
</dbReference>
<accession>A0A6N9Q7C4</accession>
<dbReference type="CDD" id="cd19531">
    <property type="entry name" value="LCL_NRPS-like"/>
    <property type="match status" value="1"/>
</dbReference>
<dbReference type="CDD" id="cd05930">
    <property type="entry name" value="A_NRPS"/>
    <property type="match status" value="1"/>
</dbReference>